<dbReference type="GeneID" id="19190082"/>
<dbReference type="GO" id="GO:0016740">
    <property type="term" value="F:transferase activity"/>
    <property type="evidence" value="ECO:0007669"/>
    <property type="project" value="UniProtKB-KW"/>
</dbReference>
<organism evidence="4 5">
    <name type="scientific">Cladophialophora psammophila CBS 110553</name>
    <dbReference type="NCBI Taxonomy" id="1182543"/>
    <lineage>
        <taxon>Eukaryota</taxon>
        <taxon>Fungi</taxon>
        <taxon>Dikarya</taxon>
        <taxon>Ascomycota</taxon>
        <taxon>Pezizomycotina</taxon>
        <taxon>Eurotiomycetes</taxon>
        <taxon>Chaetothyriomycetidae</taxon>
        <taxon>Chaetothyriales</taxon>
        <taxon>Herpotrichiellaceae</taxon>
        <taxon>Cladophialophora</taxon>
    </lineage>
</organism>
<dbReference type="InterPro" id="IPR009081">
    <property type="entry name" value="PP-bd_ACP"/>
</dbReference>
<feature type="domain" description="Carrier" evidence="3">
    <location>
        <begin position="1008"/>
        <end position="1086"/>
    </location>
</feature>
<dbReference type="HOGENOM" id="CLU_001116_0_0_1"/>
<dbReference type="PANTHER" id="PTHR37285:SF5">
    <property type="entry name" value="SPORE WALL MATURATION PROTEIN DIT1"/>
    <property type="match status" value="1"/>
</dbReference>
<dbReference type="InterPro" id="IPR036736">
    <property type="entry name" value="ACP-like_sf"/>
</dbReference>
<dbReference type="InterPro" id="IPR054710">
    <property type="entry name" value="Tri101-like_N"/>
</dbReference>
<reference evidence="4 5" key="1">
    <citation type="submission" date="2013-03" db="EMBL/GenBank/DDBJ databases">
        <title>The Genome Sequence of Cladophialophora psammophila CBS 110553.</title>
        <authorList>
            <consortium name="The Broad Institute Genomics Platform"/>
            <person name="Cuomo C."/>
            <person name="de Hoog S."/>
            <person name="Gorbushina A."/>
            <person name="Walker B."/>
            <person name="Young S.K."/>
            <person name="Zeng Q."/>
            <person name="Gargeya S."/>
            <person name="Fitzgerald M."/>
            <person name="Haas B."/>
            <person name="Abouelleil A."/>
            <person name="Allen A.W."/>
            <person name="Alvarado L."/>
            <person name="Arachchi H.M."/>
            <person name="Berlin A.M."/>
            <person name="Chapman S.B."/>
            <person name="Gainer-Dewar J."/>
            <person name="Goldberg J."/>
            <person name="Griggs A."/>
            <person name="Gujja S."/>
            <person name="Hansen M."/>
            <person name="Howarth C."/>
            <person name="Imamovic A."/>
            <person name="Ireland A."/>
            <person name="Larimer J."/>
            <person name="McCowan C."/>
            <person name="Murphy C."/>
            <person name="Pearson M."/>
            <person name="Poon T.W."/>
            <person name="Priest M."/>
            <person name="Roberts A."/>
            <person name="Saif S."/>
            <person name="Shea T."/>
            <person name="Sisk P."/>
            <person name="Sykes S."/>
            <person name="Wortman J."/>
            <person name="Nusbaum C."/>
            <person name="Birren B."/>
        </authorList>
    </citation>
    <scope>NUCLEOTIDE SEQUENCE [LARGE SCALE GENOMIC DNA]</scope>
    <source>
        <strain evidence="4 5">CBS 110553</strain>
    </source>
</reference>
<comment type="caution">
    <text evidence="4">The sequence shown here is derived from an EMBL/GenBank/DDBJ whole genome shotgun (WGS) entry which is preliminary data.</text>
</comment>
<protein>
    <recommendedName>
        <fullName evidence="3">Carrier domain-containing protein</fullName>
    </recommendedName>
</protein>
<dbReference type="RefSeq" id="XP_007744155.1">
    <property type="nucleotide sequence ID" value="XM_007745965.1"/>
</dbReference>
<dbReference type="SUPFAM" id="SSF56801">
    <property type="entry name" value="Acetyl-CoA synthetase-like"/>
    <property type="match status" value="1"/>
</dbReference>
<dbReference type="Gene3D" id="1.10.1200.10">
    <property type="entry name" value="ACP-like"/>
    <property type="match status" value="1"/>
</dbReference>
<dbReference type="InterPro" id="IPR042099">
    <property type="entry name" value="ANL_N_sf"/>
</dbReference>
<dbReference type="InterPro" id="IPR007817">
    <property type="entry name" value="Isocyanide_synthase_DIT1"/>
</dbReference>
<dbReference type="Gene3D" id="3.30.559.10">
    <property type="entry name" value="Chloramphenicol acetyltransferase-like domain"/>
    <property type="match status" value="2"/>
</dbReference>
<keyword evidence="1" id="KW-0808">Transferase</keyword>
<dbReference type="OrthoDB" id="429813at2759"/>
<evidence type="ECO:0000259" key="3">
    <source>
        <dbReference type="PROSITE" id="PS50075"/>
    </source>
</evidence>
<dbReference type="EMBL" id="AMGX01000007">
    <property type="protein sequence ID" value="EXJ71556.1"/>
    <property type="molecule type" value="Genomic_DNA"/>
</dbReference>
<name>W9X3Q3_9EURO</name>
<dbReference type="eggNOG" id="ENOG502QRI9">
    <property type="taxonomic scope" value="Eukaryota"/>
</dbReference>
<proteinExistence type="predicted"/>
<evidence type="ECO:0000256" key="1">
    <source>
        <dbReference type="ARBA" id="ARBA00022679"/>
    </source>
</evidence>
<dbReference type="Pfam" id="PF00501">
    <property type="entry name" value="AMP-binding"/>
    <property type="match status" value="1"/>
</dbReference>
<dbReference type="InterPro" id="IPR023213">
    <property type="entry name" value="CAT-like_dom_sf"/>
</dbReference>
<evidence type="ECO:0000313" key="4">
    <source>
        <dbReference type="EMBL" id="EXJ71556.1"/>
    </source>
</evidence>
<accession>W9X3Q3</accession>
<dbReference type="PANTHER" id="PTHR37285">
    <property type="entry name" value="SPORE WALL MATURATION PROTEIN DIT1"/>
    <property type="match status" value="1"/>
</dbReference>
<keyword evidence="5" id="KW-1185">Reference proteome</keyword>
<dbReference type="InterPro" id="IPR020845">
    <property type="entry name" value="AMP-binding_CS"/>
</dbReference>
<sequence length="1623" mass="180404">MQIDHTGSAESVVVLDQKSSEAFQVTMEVKPMGSLAAAVLVDDNSSETSHTSEDETSSTSNLSLSRESHDIEKSVDATSTSPQVRGVSQLILDIVFEYGLNKFDDSKDRLTAGVTKFLPVIDNFVLADKRVEACLPAFPFKSANKVYKVLGTLPDKAEELALERLNSMCTRIQGVYPPGAKVTIISDGTTYNDLLSISDRDTWAYGEALRQMAIKKGFDCIGFARMKDLLDLPLPEQLREITYVANCTNFRRMLLNKYGRPDLDIDHEIATNPDTKLTYLGYRRFLESDLKHIFTLGEDRSAHSYKRDVKYLAKQMLVRGYAFAEAVKIAFPNHLRLSIHESTGEHKVPMSLLNTKTGFTTPWHCSVALLADGEWVSAPMDDFKKDTRLELMYEDGRPSYFKEKPQQPGVPTINKTSASYLQTLKRFGGPLSGYSTSDACWPNPVPGVDAMTKGSTSPCTPGTPYGKRLIPQIMDSLAGAEPDRIVFSLATVSNNSLQFRHLSARVFKKAVDKTAWWLHNQVGKPPSIQAVGYLGPHDLRHILLTYACVKAGYAALFLSPKNSTPGALAVLNATQCNIWVRAGEVPNVPLVTDILQRRALKVLDLPLLDDLLDAELTEPFPYTMNFEESINDPFCFMHTSGSTGVPKPIPWSHGLIGTMDAVRLLPPTEGDDGLAPWTSVLGEGDKIYSSFPMSHGAGIIMNILLPALFKLRCILGPVGVMPNVDLVETLADQAEIDIWSMVPSLVDELGETPEVLAKLKRSKFICASGGPVSPVSAGKVNHVIRVLNLTGTTEGLFIGNLIVPREDWFWFAFHPYSGFEFKQLDEDTYEHWVHRREDWSLFQGIFHTFPDEHSINFKDLYMKHPTKPNLWAFKGRNDDLVVLSNGYKISPLETEALISTHPAINGCLVIGTKKPQAALLIELKDQSVKTEELLDSIWEIVEKANSLSRYKKQLLRDFVTFTEPGKPFIRTDKGTIKRQATLALYADFIERFYSSRSDDLVTFTVDLSSAGSLQHSLREILACSFPTIQEALPDDDLFVLGLDSLGVFAAVKTIRAETKLLDQLAPRHFYANPTLAKLSDCLASIVAEAKSSSGTTSGGSVDDNMVKLKKMIAQHQARQSIKLNAFDYVNPNHYMGLVFYFSLREGVPFEQVFANLQEGLNRTFELIPALSGKMMKSSEDEIGHKKGDLCVTIPPLSHSASASNRLVYKDLSQVLPPFDQLRSGGFVPSAFKDEVVLPQNTFPELPTDIVVAHANFVQGGCILAIDINHCCLDGIGFVIVLKAWAENCRYLQGDNSATCDWYDPQSFNHSLPEILHEQEGYSRLADEIDPGTWGFLPFFPLKVPSESQRDDILKTEKSCLPPAPVFPLHSDWPLPRAKREMNTTLFLISPDNVQKLKQDVMADPEAKGVINSISDIVQAFFWRSAIKARYRVAKELRGEAFGPDEMSILELPTDGRPYFSSLLPSTYMGSVLILNRSSMPIETLCAPETSIGRIAYLLRESTARITPSIVHDAFTLLQSLPDHSRFSTANMGLAHMHAMISNMILFQTSEISFGDKFFANGGSPETMRPQLERGNGRFRFLCIFPMKKDGGVELAFGTFPEELEMLQTDEEFTKYATLLDTSC</sequence>
<evidence type="ECO:0000313" key="5">
    <source>
        <dbReference type="Proteomes" id="UP000019471"/>
    </source>
</evidence>
<evidence type="ECO:0000256" key="2">
    <source>
        <dbReference type="SAM" id="MobiDB-lite"/>
    </source>
</evidence>
<feature type="region of interest" description="Disordered" evidence="2">
    <location>
        <begin position="43"/>
        <end position="80"/>
    </location>
</feature>
<dbReference type="PROSITE" id="PS00455">
    <property type="entry name" value="AMP_BINDING"/>
    <property type="match status" value="1"/>
</dbReference>
<gene>
    <name evidence="4" type="ORF">A1O5_05364</name>
</gene>
<dbReference type="Proteomes" id="UP000019471">
    <property type="component" value="Unassembled WGS sequence"/>
</dbReference>
<dbReference type="Pfam" id="PF00550">
    <property type="entry name" value="PP-binding"/>
    <property type="match status" value="1"/>
</dbReference>
<dbReference type="Pfam" id="PF23562">
    <property type="entry name" value="AMP-binding_C_3"/>
    <property type="match status" value="1"/>
</dbReference>
<dbReference type="STRING" id="1182543.W9X3Q3"/>
<feature type="compositionally biased region" description="Basic and acidic residues" evidence="2">
    <location>
        <begin position="66"/>
        <end position="75"/>
    </location>
</feature>
<dbReference type="Gene3D" id="3.40.50.12780">
    <property type="entry name" value="N-terminal domain of ligase-like"/>
    <property type="match status" value="1"/>
</dbReference>
<dbReference type="Pfam" id="PF22664">
    <property type="entry name" value="TRI-like_N"/>
    <property type="match status" value="1"/>
</dbReference>
<dbReference type="InterPro" id="IPR000873">
    <property type="entry name" value="AMP-dep_synth/lig_dom"/>
</dbReference>
<dbReference type="PROSITE" id="PS50075">
    <property type="entry name" value="CARRIER"/>
    <property type="match status" value="1"/>
</dbReference>
<dbReference type="Pfam" id="PF05141">
    <property type="entry name" value="DIT1_PvcA"/>
    <property type="match status" value="1"/>
</dbReference>